<evidence type="ECO:0000256" key="13">
    <source>
        <dbReference type="SAM" id="MobiDB-lite"/>
    </source>
</evidence>
<comment type="similarity">
    <text evidence="2">Belongs to the TMEM175 family.</text>
</comment>
<protein>
    <recommendedName>
        <fullName evidence="17">DUF1211 domain-containing protein</fullName>
    </recommendedName>
</protein>
<feature type="transmembrane region" description="Helical" evidence="14">
    <location>
        <begin position="99"/>
        <end position="119"/>
    </location>
</feature>
<feature type="transmembrane region" description="Helical" evidence="14">
    <location>
        <begin position="209"/>
        <end position="224"/>
    </location>
</feature>
<keyword evidence="16" id="KW-1185">Reference proteome</keyword>
<keyword evidence="7" id="KW-0630">Potassium</keyword>
<keyword evidence="6" id="KW-0631">Potassium channel</keyword>
<dbReference type="Pfam" id="PF06736">
    <property type="entry name" value="TMEM175"/>
    <property type="match status" value="1"/>
</dbReference>
<evidence type="ECO:0000256" key="5">
    <source>
        <dbReference type="ARBA" id="ARBA00022692"/>
    </source>
</evidence>
<keyword evidence="8 14" id="KW-1133">Transmembrane helix</keyword>
<feature type="transmembrane region" description="Helical" evidence="14">
    <location>
        <begin position="131"/>
        <end position="155"/>
    </location>
</feature>
<accession>A0A5B7WWY4</accession>
<organism evidence="15 16">
    <name type="scientific">Glutamicibacter creatinolyticus</name>
    <dbReference type="NCBI Taxonomy" id="162496"/>
    <lineage>
        <taxon>Bacteria</taxon>
        <taxon>Bacillati</taxon>
        <taxon>Actinomycetota</taxon>
        <taxon>Actinomycetes</taxon>
        <taxon>Micrococcales</taxon>
        <taxon>Micrococcaceae</taxon>
        <taxon>Glutamicibacter</taxon>
    </lineage>
</organism>
<keyword evidence="4" id="KW-0633">Potassium transport</keyword>
<evidence type="ECO:0000256" key="3">
    <source>
        <dbReference type="ARBA" id="ARBA00022448"/>
    </source>
</evidence>
<gene>
    <name evidence="15" type="ORF">GcLGCM259_2821</name>
</gene>
<evidence type="ECO:0000313" key="15">
    <source>
        <dbReference type="EMBL" id="QCY48528.1"/>
    </source>
</evidence>
<evidence type="ECO:0000256" key="4">
    <source>
        <dbReference type="ARBA" id="ARBA00022538"/>
    </source>
</evidence>
<keyword evidence="3" id="KW-0813">Transport</keyword>
<evidence type="ECO:0000256" key="1">
    <source>
        <dbReference type="ARBA" id="ARBA00004141"/>
    </source>
</evidence>
<proteinExistence type="inferred from homology"/>
<reference evidence="15 16" key="1">
    <citation type="submission" date="2018-12" db="EMBL/GenBank/DDBJ databases">
        <title>Complete Genome Sequence of Glutamicibacter creatinolyticus strain LGCM259,isolated from an abscess of a 12-year-old mare in Italy.</title>
        <authorList>
            <person name="Santos R.G."/>
            <person name="Silva A.L."/>
            <person name="Seyffert N."/>
            <person name="Castro T.L.P."/>
            <person name="Attili A.R."/>
            <person name="Rifici C."/>
            <person name="Mazzullo G."/>
            <person name="Brenig B."/>
            <person name="Venanzi F."/>
            <person name="Azevedo V."/>
        </authorList>
    </citation>
    <scope>NUCLEOTIDE SEQUENCE [LARGE SCALE GENOMIC DNA]</scope>
    <source>
        <strain evidence="15 16">LGCM 259</strain>
    </source>
</reference>
<dbReference type="PANTHER" id="PTHR31462:SF5">
    <property type="entry name" value="ENDOSOMAL_LYSOSOMAL PROTON CHANNEL TMEM175"/>
    <property type="match status" value="1"/>
</dbReference>
<evidence type="ECO:0000256" key="2">
    <source>
        <dbReference type="ARBA" id="ARBA00006920"/>
    </source>
</evidence>
<dbReference type="GO" id="GO:0005267">
    <property type="term" value="F:potassium channel activity"/>
    <property type="evidence" value="ECO:0007669"/>
    <property type="project" value="UniProtKB-KW"/>
</dbReference>
<evidence type="ECO:0000256" key="8">
    <source>
        <dbReference type="ARBA" id="ARBA00022989"/>
    </source>
</evidence>
<evidence type="ECO:0000256" key="11">
    <source>
        <dbReference type="ARBA" id="ARBA00023303"/>
    </source>
</evidence>
<dbReference type="KEGG" id="gcr:GcLGCM259_2821"/>
<evidence type="ECO:0000256" key="7">
    <source>
        <dbReference type="ARBA" id="ARBA00022958"/>
    </source>
</evidence>
<evidence type="ECO:0000313" key="16">
    <source>
        <dbReference type="Proteomes" id="UP000307000"/>
    </source>
</evidence>
<feature type="region of interest" description="Disordered" evidence="13">
    <location>
        <begin position="25"/>
        <end position="53"/>
    </location>
</feature>
<keyword evidence="10 14" id="KW-0472">Membrane</keyword>
<dbReference type="GO" id="GO:0016020">
    <property type="term" value="C:membrane"/>
    <property type="evidence" value="ECO:0007669"/>
    <property type="project" value="UniProtKB-SubCell"/>
</dbReference>
<comment type="catalytic activity">
    <reaction evidence="12">
        <text>K(+)(in) = K(+)(out)</text>
        <dbReference type="Rhea" id="RHEA:29463"/>
        <dbReference type="ChEBI" id="CHEBI:29103"/>
    </reaction>
</comment>
<evidence type="ECO:0008006" key="17">
    <source>
        <dbReference type="Google" id="ProtNLM"/>
    </source>
</evidence>
<evidence type="ECO:0000256" key="12">
    <source>
        <dbReference type="ARBA" id="ARBA00034430"/>
    </source>
</evidence>
<dbReference type="GO" id="GO:0015252">
    <property type="term" value="F:proton channel activity"/>
    <property type="evidence" value="ECO:0007669"/>
    <property type="project" value="InterPro"/>
</dbReference>
<evidence type="ECO:0000256" key="9">
    <source>
        <dbReference type="ARBA" id="ARBA00023065"/>
    </source>
</evidence>
<feature type="transmembrane region" description="Helical" evidence="14">
    <location>
        <begin position="68"/>
        <end position="87"/>
    </location>
</feature>
<evidence type="ECO:0000256" key="6">
    <source>
        <dbReference type="ARBA" id="ARBA00022826"/>
    </source>
</evidence>
<sequence length="264" mass="28655">MCWAGMPAGWRPAAALMAVHNNRRTPAGRKREGDSDAQQGSESQRWAQGCSSGLGERAGTVKTGRLEAFSDGVLAIIITVMLLALPVPKGTGFTELWNAVGTALLTYALSFTYVGIYWNNHHHVFQLTNRVTGGVLWANLHLLFWLSLLPLATAWMDYTGFARAPVMSYGAVLLLAALAFVLLQRTIARSEGPDSRMQRALGRDKKGKASLVLYLAGIASAAFIKPEAPVFIYLALACFVAVAVVWVIPDRRIESTLEQHGGDE</sequence>
<feature type="transmembrane region" description="Helical" evidence="14">
    <location>
        <begin position="230"/>
        <end position="248"/>
    </location>
</feature>
<keyword evidence="5 14" id="KW-0812">Transmembrane</keyword>
<feature type="transmembrane region" description="Helical" evidence="14">
    <location>
        <begin position="167"/>
        <end position="188"/>
    </location>
</feature>
<dbReference type="PANTHER" id="PTHR31462">
    <property type="entry name" value="ENDOSOMAL/LYSOSOMAL POTASSIUM CHANNEL TMEM175"/>
    <property type="match status" value="1"/>
</dbReference>
<dbReference type="AlphaFoldDB" id="A0A5B7WWY4"/>
<evidence type="ECO:0000256" key="10">
    <source>
        <dbReference type="ARBA" id="ARBA00023136"/>
    </source>
</evidence>
<evidence type="ECO:0000256" key="14">
    <source>
        <dbReference type="SAM" id="Phobius"/>
    </source>
</evidence>
<dbReference type="InterPro" id="IPR010617">
    <property type="entry name" value="TMEM175-like"/>
</dbReference>
<feature type="compositionally biased region" description="Polar residues" evidence="13">
    <location>
        <begin position="36"/>
        <end position="51"/>
    </location>
</feature>
<keyword evidence="11" id="KW-0407">Ion channel</keyword>
<dbReference type="Proteomes" id="UP000307000">
    <property type="component" value="Chromosome"/>
</dbReference>
<comment type="subcellular location">
    <subcellularLocation>
        <location evidence="1">Membrane</location>
        <topology evidence="1">Multi-pass membrane protein</topology>
    </subcellularLocation>
</comment>
<name>A0A5B7WWY4_9MICC</name>
<keyword evidence="9" id="KW-0406">Ion transport</keyword>
<dbReference type="EMBL" id="CP034412">
    <property type="protein sequence ID" value="QCY48528.1"/>
    <property type="molecule type" value="Genomic_DNA"/>
</dbReference>